<proteinExistence type="predicted"/>
<gene>
    <name evidence="2" type="ORF">CDH04_08780</name>
    <name evidence="3" type="ORF">FZC43_08785</name>
</gene>
<sequence length="163" mass="19064">MGWQGMQPNNLLEQLKDIYLPQEVSSWWPLAYGWWVVFGLIIFVGVLFLIYLQIRKRQKQYIESIVDDFKASVTDTYTSKPKEVLQTISVYLKRIAIHKFPKDDIKLLYGQDWVDYLNSKTKTIMFEGIVAENLANIYRPASLSDNELEAVVVASQTWIRRVL</sequence>
<keyword evidence="1" id="KW-0812">Transmembrane</keyword>
<evidence type="ECO:0000313" key="4">
    <source>
        <dbReference type="Proteomes" id="UP000251120"/>
    </source>
</evidence>
<name>A0A2Z4Y177_9GAMM</name>
<evidence type="ECO:0000256" key="1">
    <source>
        <dbReference type="SAM" id="Phobius"/>
    </source>
</evidence>
<accession>A0A2Z4Y177</accession>
<dbReference type="OrthoDB" id="283083at2"/>
<dbReference type="EMBL" id="CP021781">
    <property type="protein sequence ID" value="AXA34482.1"/>
    <property type="molecule type" value="Genomic_DNA"/>
</dbReference>
<dbReference type="EMBL" id="CP043424">
    <property type="protein sequence ID" value="QIW12730.1"/>
    <property type="molecule type" value="Genomic_DNA"/>
</dbReference>
<dbReference type="Proteomes" id="UP000251120">
    <property type="component" value="Chromosome"/>
</dbReference>
<dbReference type="Pfam" id="PF14316">
    <property type="entry name" value="DUF4381"/>
    <property type="match status" value="1"/>
</dbReference>
<dbReference type="Proteomes" id="UP000681131">
    <property type="component" value="Chromosome"/>
</dbReference>
<evidence type="ECO:0000313" key="3">
    <source>
        <dbReference type="EMBL" id="QIW12730.1"/>
    </source>
</evidence>
<dbReference type="KEGG" id="fad:CDH04_08780"/>
<evidence type="ECO:0000313" key="2">
    <source>
        <dbReference type="EMBL" id="AXA34482.1"/>
    </source>
</evidence>
<keyword evidence="1" id="KW-0472">Membrane</keyword>
<evidence type="ECO:0000313" key="5">
    <source>
        <dbReference type="Proteomes" id="UP000681131"/>
    </source>
</evidence>
<reference evidence="2 4" key="1">
    <citation type="submission" date="2017-06" db="EMBL/GenBank/DDBJ databases">
        <title>Complete genome of Francisella adeliensis.</title>
        <authorList>
            <person name="Vallesi A."/>
            <person name="Sjodin A."/>
        </authorList>
    </citation>
    <scope>NUCLEOTIDE SEQUENCE [LARGE SCALE GENOMIC DNA]</scope>
    <source>
        <strain evidence="2 4">FDC440</strain>
    </source>
</reference>
<dbReference type="AlphaFoldDB" id="A0A2Z4Y177"/>
<keyword evidence="5" id="KW-1185">Reference proteome</keyword>
<organism evidence="2 4">
    <name type="scientific">Francisella adeliensis</name>
    <dbReference type="NCBI Taxonomy" id="2007306"/>
    <lineage>
        <taxon>Bacteria</taxon>
        <taxon>Pseudomonadati</taxon>
        <taxon>Pseudomonadota</taxon>
        <taxon>Gammaproteobacteria</taxon>
        <taxon>Thiotrichales</taxon>
        <taxon>Francisellaceae</taxon>
        <taxon>Francisella</taxon>
    </lineage>
</organism>
<keyword evidence="1" id="KW-1133">Transmembrane helix</keyword>
<dbReference type="InterPro" id="IPR025489">
    <property type="entry name" value="DUF4381"/>
</dbReference>
<feature type="transmembrane region" description="Helical" evidence="1">
    <location>
        <begin position="32"/>
        <end position="52"/>
    </location>
</feature>
<protein>
    <submittedName>
        <fullName evidence="3">DUF4381 domain-containing protein</fullName>
    </submittedName>
</protein>
<reference evidence="3 5" key="2">
    <citation type="submission" date="2019-08" db="EMBL/GenBank/DDBJ databases">
        <title>Complete genome sequences of Francisella adeliensis (FSC1325 and FSC1326).</title>
        <authorList>
            <person name="Ohrman C."/>
            <person name="Uneklint I."/>
            <person name="Vallesi A."/>
            <person name="Karlsson L."/>
            <person name="Sjodin A."/>
        </authorList>
    </citation>
    <scope>NUCLEOTIDE SEQUENCE [LARGE SCALE GENOMIC DNA]</scope>
    <source>
        <strain evidence="3 5">FSC1325</strain>
    </source>
</reference>